<reference evidence="3" key="1">
    <citation type="journal article" date="2019" name="Int. J. Syst. Evol. Microbiol.">
        <title>The Global Catalogue of Microorganisms (GCM) 10K type strain sequencing project: providing services to taxonomists for standard genome sequencing and annotation.</title>
        <authorList>
            <consortium name="The Broad Institute Genomics Platform"/>
            <consortium name="The Broad Institute Genome Sequencing Center for Infectious Disease"/>
            <person name="Wu L."/>
            <person name="Ma J."/>
        </authorList>
    </citation>
    <scope>NUCLEOTIDE SEQUENCE [LARGE SCALE GENOMIC DNA]</scope>
    <source>
        <strain evidence="3">JCM 6835</strain>
    </source>
</reference>
<dbReference type="Proteomes" id="UP001501666">
    <property type="component" value="Unassembled WGS sequence"/>
</dbReference>
<gene>
    <name evidence="2" type="ORF">GCM10010412_011760</name>
</gene>
<dbReference type="EMBL" id="BAAATE010000002">
    <property type="protein sequence ID" value="GAA2647898.1"/>
    <property type="molecule type" value="Genomic_DNA"/>
</dbReference>
<evidence type="ECO:0000313" key="2">
    <source>
        <dbReference type="EMBL" id="GAA2647898.1"/>
    </source>
</evidence>
<keyword evidence="1" id="KW-0732">Signal</keyword>
<evidence type="ECO:0000313" key="3">
    <source>
        <dbReference type="Proteomes" id="UP001501666"/>
    </source>
</evidence>
<feature type="signal peptide" evidence="1">
    <location>
        <begin position="1"/>
        <end position="21"/>
    </location>
</feature>
<feature type="chain" id="PRO_5045276626" evidence="1">
    <location>
        <begin position="22"/>
        <end position="54"/>
    </location>
</feature>
<accession>A0ABP6DLB4</accession>
<proteinExistence type="predicted"/>
<keyword evidence="3" id="KW-1185">Reference proteome</keyword>
<dbReference type="PROSITE" id="PS51257">
    <property type="entry name" value="PROKAR_LIPOPROTEIN"/>
    <property type="match status" value="1"/>
</dbReference>
<name>A0ABP6DLB4_9ACTN</name>
<comment type="caution">
    <text evidence="2">The sequence shown here is derived from an EMBL/GenBank/DDBJ whole genome shotgun (WGS) entry which is preliminary data.</text>
</comment>
<dbReference type="RefSeq" id="WP_346143909.1">
    <property type="nucleotide sequence ID" value="NZ_BAAATE010000002.1"/>
</dbReference>
<protein>
    <submittedName>
        <fullName evidence="2">Uncharacterized protein</fullName>
    </submittedName>
</protein>
<evidence type="ECO:0000256" key="1">
    <source>
        <dbReference type="SAM" id="SignalP"/>
    </source>
</evidence>
<organism evidence="2 3">
    <name type="scientific">Nonomuraea recticatena</name>
    <dbReference type="NCBI Taxonomy" id="46178"/>
    <lineage>
        <taxon>Bacteria</taxon>
        <taxon>Bacillati</taxon>
        <taxon>Actinomycetota</taxon>
        <taxon>Actinomycetes</taxon>
        <taxon>Streptosporangiales</taxon>
        <taxon>Streptosporangiaceae</taxon>
        <taxon>Nonomuraea</taxon>
    </lineage>
</organism>
<sequence length="54" mass="5719">MRSVLVLLAVVMVAGCSGAVATEQPPLGADGCPTAWPARHEQGRYELRPLSTVR</sequence>